<dbReference type="GO" id="GO:0006012">
    <property type="term" value="P:galactose metabolic process"/>
    <property type="evidence" value="ECO:0007669"/>
    <property type="project" value="UniProtKB-UniPathway"/>
</dbReference>
<comment type="cofactor">
    <cofactor evidence="2 10">
        <name>NAD(+)</name>
        <dbReference type="ChEBI" id="CHEBI:57540"/>
    </cofactor>
</comment>
<dbReference type="AlphaFoldDB" id="A0A0A8J7M2"/>
<dbReference type="GO" id="GO:0003978">
    <property type="term" value="F:UDP-glucose 4-epimerase activity"/>
    <property type="evidence" value="ECO:0007669"/>
    <property type="project" value="UniProtKB-UniRule"/>
</dbReference>
<dbReference type="InterPro" id="IPR005886">
    <property type="entry name" value="UDP_G4E"/>
</dbReference>
<keyword evidence="7 10" id="KW-0520">NAD</keyword>
<dbReference type="Gene3D" id="3.40.50.720">
    <property type="entry name" value="NAD(P)-binding Rossmann-like Domain"/>
    <property type="match status" value="1"/>
</dbReference>
<evidence type="ECO:0000256" key="9">
    <source>
        <dbReference type="ARBA" id="ARBA00023235"/>
    </source>
</evidence>
<feature type="domain" description="NAD-dependent epimerase/dehydratase" evidence="11">
    <location>
        <begin position="2"/>
        <end position="261"/>
    </location>
</feature>
<dbReference type="NCBIfam" id="TIGR01179">
    <property type="entry name" value="galE"/>
    <property type="match status" value="1"/>
</dbReference>
<evidence type="ECO:0000256" key="6">
    <source>
        <dbReference type="ARBA" id="ARBA00018569"/>
    </source>
</evidence>
<evidence type="ECO:0000256" key="2">
    <source>
        <dbReference type="ARBA" id="ARBA00001911"/>
    </source>
</evidence>
<dbReference type="InterPro" id="IPR036291">
    <property type="entry name" value="NAD(P)-bd_dom_sf"/>
</dbReference>
<keyword evidence="8" id="KW-0299">Galactose metabolism</keyword>
<evidence type="ECO:0000256" key="5">
    <source>
        <dbReference type="ARBA" id="ARBA00013189"/>
    </source>
</evidence>
<evidence type="ECO:0000313" key="12">
    <source>
        <dbReference type="EMBL" id="BAQ02002.1"/>
    </source>
</evidence>
<comment type="catalytic activity">
    <reaction evidence="1 10">
        <text>UDP-alpha-D-glucose = UDP-alpha-D-galactose</text>
        <dbReference type="Rhea" id="RHEA:22168"/>
        <dbReference type="ChEBI" id="CHEBI:58885"/>
        <dbReference type="ChEBI" id="CHEBI:66914"/>
        <dbReference type="EC" id="5.1.3.2"/>
    </reaction>
</comment>
<accession>A0A0A8J7M2</accession>
<dbReference type="PANTHER" id="PTHR43725:SF47">
    <property type="entry name" value="UDP-GLUCOSE 4-EPIMERASE"/>
    <property type="match status" value="1"/>
</dbReference>
<dbReference type="EMBL" id="AB812078">
    <property type="protein sequence ID" value="BAQ02002.1"/>
    <property type="molecule type" value="Genomic_DNA"/>
</dbReference>
<keyword evidence="9 10" id="KW-0413">Isomerase</keyword>
<comment type="pathway">
    <text evidence="3 10">Carbohydrate metabolism; galactose metabolism.</text>
</comment>
<reference evidence="12" key="1">
    <citation type="journal article" date="2014" name="DNA Res.">
        <title>A complete view of the genetic diversity of the Escherichia coli O-antigen biosynthesis gene cluster.</title>
        <authorList>
            <person name="Iguchi A."/>
            <person name="Iyoda S."/>
            <person name="Kikuchi T."/>
            <person name="Ogura Y."/>
            <person name="Katsura K."/>
            <person name="Ohnishi M."/>
            <person name="Hayashi T."/>
            <person name="Thomson N.R."/>
        </authorList>
    </citation>
    <scope>NUCLEOTIDE SEQUENCE</scope>
    <source>
        <strain evidence="12">92-1250</strain>
    </source>
</reference>
<protein>
    <recommendedName>
        <fullName evidence="6 10">UDP-glucose 4-epimerase</fullName>
        <ecNumber evidence="5 10">5.1.3.2</ecNumber>
    </recommendedName>
</protein>
<evidence type="ECO:0000256" key="7">
    <source>
        <dbReference type="ARBA" id="ARBA00023027"/>
    </source>
</evidence>
<evidence type="ECO:0000256" key="8">
    <source>
        <dbReference type="ARBA" id="ARBA00023144"/>
    </source>
</evidence>
<dbReference type="SUPFAM" id="SSF51735">
    <property type="entry name" value="NAD(P)-binding Rossmann-fold domains"/>
    <property type="match status" value="1"/>
</dbReference>
<evidence type="ECO:0000256" key="4">
    <source>
        <dbReference type="ARBA" id="ARBA00007637"/>
    </source>
</evidence>
<dbReference type="EC" id="5.1.3.2" evidence="5 10"/>
<evidence type="ECO:0000256" key="3">
    <source>
        <dbReference type="ARBA" id="ARBA00004947"/>
    </source>
</evidence>
<name>A0A0A8J7M2_ECOLX</name>
<dbReference type="InterPro" id="IPR001509">
    <property type="entry name" value="Epimerase_deHydtase"/>
</dbReference>
<comment type="similarity">
    <text evidence="4 10">Belongs to the NAD(P)-dependent epimerase/dehydratase family.</text>
</comment>
<comment type="subunit">
    <text evidence="10">Homodimer.</text>
</comment>
<dbReference type="NCBIfam" id="NF007956">
    <property type="entry name" value="PRK10675.1"/>
    <property type="match status" value="1"/>
</dbReference>
<dbReference type="UniPathway" id="UPA00214"/>
<dbReference type="GO" id="GO:0005829">
    <property type="term" value="C:cytosol"/>
    <property type="evidence" value="ECO:0007669"/>
    <property type="project" value="TreeGrafter"/>
</dbReference>
<evidence type="ECO:0000259" key="11">
    <source>
        <dbReference type="Pfam" id="PF01370"/>
    </source>
</evidence>
<dbReference type="CDD" id="cd05247">
    <property type="entry name" value="UDP_G4E_1_SDR_e"/>
    <property type="match status" value="1"/>
</dbReference>
<dbReference type="Pfam" id="PF01370">
    <property type="entry name" value="Epimerase"/>
    <property type="match status" value="1"/>
</dbReference>
<keyword evidence="10" id="KW-0119">Carbohydrate metabolism</keyword>
<evidence type="ECO:0000256" key="1">
    <source>
        <dbReference type="ARBA" id="ARBA00000083"/>
    </source>
</evidence>
<proteinExistence type="inferred from homology"/>
<sequence length="332" mass="36885">MILVTGGLGYIGSHTVVELLSRGYEVIILDNFSNSHPGVGSKIQTISGVKPLIFEGDIRDVRLLNKIFSDNKISGVIHFAGLKSVSESIRNPLEYYSNNVAGTLNLIEYVLRYRINNFIFSSSATVYGSPEKIPLDESCDIGRTTNPYGTSKYLVERILQDISKAHKELNVTILRYFNPVGAHPSGLIGESPVGVPNNLMPFISLVANGKFEYVSVYGNDYDTPDGTGVRDFIHVMDLATGHVAALENQNTENNLHIYNLGAGIGYSVLDIINKFEEVNGVKVNYKFCDRREGDIGECWSDPSLAFEELKWKATKTLDDMVMDAWKWQKNNS</sequence>
<organism evidence="12">
    <name type="scientific">Escherichia coli</name>
    <dbReference type="NCBI Taxonomy" id="562"/>
    <lineage>
        <taxon>Bacteria</taxon>
        <taxon>Pseudomonadati</taxon>
        <taxon>Pseudomonadota</taxon>
        <taxon>Gammaproteobacteria</taxon>
        <taxon>Enterobacterales</taxon>
        <taxon>Enterobacteriaceae</taxon>
        <taxon>Escherichia</taxon>
    </lineage>
</organism>
<dbReference type="Gene3D" id="3.90.25.10">
    <property type="entry name" value="UDP-galactose 4-epimerase, domain 1"/>
    <property type="match status" value="1"/>
</dbReference>
<dbReference type="PANTHER" id="PTHR43725">
    <property type="entry name" value="UDP-GLUCOSE 4-EPIMERASE"/>
    <property type="match status" value="1"/>
</dbReference>
<evidence type="ECO:0000256" key="10">
    <source>
        <dbReference type="RuleBase" id="RU366046"/>
    </source>
</evidence>